<proteinExistence type="predicted"/>
<dbReference type="Gene3D" id="3.30.70.270">
    <property type="match status" value="1"/>
</dbReference>
<keyword evidence="2" id="KW-0472">Membrane</keyword>
<dbReference type="AlphaFoldDB" id="A0AAX0Z1P1"/>
<protein>
    <recommendedName>
        <fullName evidence="3">GGDEF domain-containing protein</fullName>
    </recommendedName>
</protein>
<comment type="caution">
    <text evidence="4">The sequence shown here is derived from an EMBL/GenBank/DDBJ whole genome shotgun (WGS) entry which is preliminary data.</text>
</comment>
<comment type="subcellular location">
    <subcellularLocation>
        <location evidence="1">Cell inner membrane</location>
    </subcellularLocation>
</comment>
<dbReference type="SMART" id="SM00267">
    <property type="entry name" value="GGDEF"/>
    <property type="match status" value="1"/>
</dbReference>
<dbReference type="Gene3D" id="3.30.450.20">
    <property type="entry name" value="PAS domain"/>
    <property type="match status" value="1"/>
</dbReference>
<dbReference type="PANTHER" id="PTHR46663">
    <property type="entry name" value="DIGUANYLATE CYCLASE DGCT-RELATED"/>
    <property type="match status" value="1"/>
</dbReference>
<keyword evidence="5" id="KW-1185">Reference proteome</keyword>
<evidence type="ECO:0000313" key="4">
    <source>
        <dbReference type="EMBL" id="PSX46351.1"/>
    </source>
</evidence>
<feature type="transmembrane region" description="Helical" evidence="2">
    <location>
        <begin position="271"/>
        <end position="293"/>
    </location>
</feature>
<feature type="domain" description="GGDEF" evidence="3">
    <location>
        <begin position="368"/>
        <end position="502"/>
    </location>
</feature>
<evidence type="ECO:0000256" key="2">
    <source>
        <dbReference type="SAM" id="Phobius"/>
    </source>
</evidence>
<evidence type="ECO:0000256" key="1">
    <source>
        <dbReference type="ARBA" id="ARBA00004533"/>
    </source>
</evidence>
<dbReference type="Proteomes" id="UP000240728">
    <property type="component" value="Unassembled WGS sequence"/>
</dbReference>
<name>A0AAX0Z1P1_9GAMM</name>
<dbReference type="InterPro" id="IPR043128">
    <property type="entry name" value="Rev_trsase/Diguanyl_cyclase"/>
</dbReference>
<reference evidence="4 5" key="1">
    <citation type="submission" date="2018-01" db="EMBL/GenBank/DDBJ databases">
        <title>Whole genome sequencing of Histamine producing bacteria.</title>
        <authorList>
            <person name="Butler K."/>
        </authorList>
    </citation>
    <scope>NUCLEOTIDE SEQUENCE [LARGE SCALE GENOMIC DNA]</scope>
    <source>
        <strain evidence="4 5">A1-4</strain>
    </source>
</reference>
<dbReference type="CDD" id="cd01949">
    <property type="entry name" value="GGDEF"/>
    <property type="match status" value="1"/>
</dbReference>
<dbReference type="InterPro" id="IPR029787">
    <property type="entry name" value="Nucleotide_cyclase"/>
</dbReference>
<evidence type="ECO:0000313" key="5">
    <source>
        <dbReference type="Proteomes" id="UP000240728"/>
    </source>
</evidence>
<dbReference type="SUPFAM" id="SSF103190">
    <property type="entry name" value="Sensory domain-like"/>
    <property type="match status" value="1"/>
</dbReference>
<keyword evidence="2" id="KW-1133">Transmembrane helix</keyword>
<dbReference type="NCBIfam" id="TIGR00254">
    <property type="entry name" value="GGDEF"/>
    <property type="match status" value="1"/>
</dbReference>
<gene>
    <name evidence="4" type="ORF">C0W53_05360</name>
</gene>
<dbReference type="InterPro" id="IPR052163">
    <property type="entry name" value="DGC-Regulatory_Protein"/>
</dbReference>
<evidence type="ECO:0000259" key="3">
    <source>
        <dbReference type="PROSITE" id="PS50887"/>
    </source>
</evidence>
<sequence>MNISHSIKKKITQYILLCLSLLVIFNLSYWSYNQYMRIHNLLIRNRIATENNITNIISKHTNLLTAISNDNTLQNQSSLLSQRIEYVRPYQEAFNIEILGISDLKGNAATTYNDSIENISYRRYFQQAIENNKLTISNLIHSPISNSYVYIICKPFTNSANGGTIFASVSYAEIKKALSYQENTSIKNNLLNDYKGTQNNCKNINILKINKLYTSLDSTQISYNIKNKISFSYYAINNKYQIERLTLHLIKNTPWYLASTFNYNQYLKERFLFIIFNIFISIIASVTIGYYLMKKVSIITSPIDDFIKESTSIIPIQSQSKSDNIDINHHFNNIINTSKDGVYCSRTNLLNRKYFIQNANIKIQTHHKKFALLFIDLDNLKTINDTLGHHYGDYVISIFAQHITTFFNHPIDLAGRFGGDEFIILTNNFNNEIDLIDKLQKLIIELNGSVSNASTVIPFSASIGVALTDNETRDIEQLIIHADKAVYDSKKKGKNCYTFYINH</sequence>
<dbReference type="PROSITE" id="PS50887">
    <property type="entry name" value="GGDEF"/>
    <property type="match status" value="1"/>
</dbReference>
<dbReference type="InterPro" id="IPR000160">
    <property type="entry name" value="GGDEF_dom"/>
</dbReference>
<dbReference type="SUPFAM" id="SSF55073">
    <property type="entry name" value="Nucleotide cyclase"/>
    <property type="match status" value="1"/>
</dbReference>
<dbReference type="GO" id="GO:0005886">
    <property type="term" value="C:plasma membrane"/>
    <property type="evidence" value="ECO:0007669"/>
    <property type="project" value="UniProtKB-SubCell"/>
</dbReference>
<dbReference type="EMBL" id="PYOZ01000002">
    <property type="protein sequence ID" value="PSX46351.1"/>
    <property type="molecule type" value="Genomic_DNA"/>
</dbReference>
<accession>A0AAX0Z1P1</accession>
<dbReference type="InterPro" id="IPR029151">
    <property type="entry name" value="Sensor-like_sf"/>
</dbReference>
<dbReference type="Pfam" id="PF00990">
    <property type="entry name" value="GGDEF"/>
    <property type="match status" value="1"/>
</dbReference>
<feature type="transmembrane region" description="Helical" evidence="2">
    <location>
        <begin position="12"/>
        <end position="32"/>
    </location>
</feature>
<keyword evidence="2" id="KW-0812">Transmembrane</keyword>
<organism evidence="4 5">
    <name type="scientific">Photobacterium kishitanii</name>
    <dbReference type="NCBI Taxonomy" id="318456"/>
    <lineage>
        <taxon>Bacteria</taxon>
        <taxon>Pseudomonadati</taxon>
        <taxon>Pseudomonadota</taxon>
        <taxon>Gammaproteobacteria</taxon>
        <taxon>Vibrionales</taxon>
        <taxon>Vibrionaceae</taxon>
        <taxon>Photobacterium</taxon>
    </lineage>
</organism>
<dbReference type="PANTHER" id="PTHR46663:SF2">
    <property type="entry name" value="GGDEF DOMAIN-CONTAINING PROTEIN"/>
    <property type="match status" value="1"/>
</dbReference>